<dbReference type="PANTHER" id="PTHR14700:SF0">
    <property type="entry name" value="PENTATRICOPEPTIDE REPEAT-CONTAINING PROTEIN 2, MITOCHONDRIAL"/>
    <property type="match status" value="1"/>
</dbReference>
<comment type="caution">
    <text evidence="1">The sequence shown here is derived from an EMBL/GenBank/DDBJ whole genome shotgun (WGS) entry which is preliminary data.</text>
</comment>
<name>A0A814FZY1_9BILA</name>
<reference evidence="1" key="1">
    <citation type="submission" date="2021-02" db="EMBL/GenBank/DDBJ databases">
        <authorList>
            <person name="Nowell W R."/>
        </authorList>
    </citation>
    <scope>NUCLEOTIDE SEQUENCE</scope>
    <source>
        <strain evidence="1">Ploen Becks lab</strain>
    </source>
</reference>
<dbReference type="PANTHER" id="PTHR14700">
    <property type="entry name" value="PENTATRICOPEPTIDE REPEAT-CONTAINING PROTEIN 2, MITOCHONDRIAL"/>
    <property type="match status" value="1"/>
</dbReference>
<sequence length="339" mass="39475">SLVVRRLVFNDAFLKIDHFKRETQFHENKYKKKSILLTQKILDSIGNQNANYELKDVSILMFLSKSSEDINLITKAIKLLLKHTKIPSDQINGIGAQLMRLTYILDQPDLGLKILQDKELADIFKSSYPKLILMNKLMTENRYEQVIDLFEKFLVQYNDTKGRKDNKFIFPHDQFVLVSIALYKMNSKEAFDKMVNIMKSIKIRRLEFVNTSLTRCFALAINQKEPEYGLKLVSKFDNLNVALGFNLSIIALSRMGFIEEALKIVQNVIDTKLDPDSSKFEGRFFRTTIKILDEQIKSCKFIESVNGKSKIKFDLLKSLIDNDKRYLKFDIQDLCQKPM</sequence>
<keyword evidence="2" id="KW-1185">Reference proteome</keyword>
<dbReference type="EMBL" id="CAJNOC010003593">
    <property type="protein sequence ID" value="CAF0989896.1"/>
    <property type="molecule type" value="Genomic_DNA"/>
</dbReference>
<protein>
    <submittedName>
        <fullName evidence="1">Uncharacterized protein</fullName>
    </submittedName>
</protein>
<gene>
    <name evidence="1" type="ORF">OXX778_LOCUS15857</name>
</gene>
<feature type="non-terminal residue" evidence="1">
    <location>
        <position position="1"/>
    </location>
</feature>
<accession>A0A814FZY1</accession>
<dbReference type="GO" id="GO:0005739">
    <property type="term" value="C:mitochondrion"/>
    <property type="evidence" value="ECO:0007669"/>
    <property type="project" value="InterPro"/>
</dbReference>
<dbReference type="OrthoDB" id="6073372at2759"/>
<organism evidence="1 2">
    <name type="scientific">Brachionus calyciflorus</name>
    <dbReference type="NCBI Taxonomy" id="104777"/>
    <lineage>
        <taxon>Eukaryota</taxon>
        <taxon>Metazoa</taxon>
        <taxon>Spiralia</taxon>
        <taxon>Gnathifera</taxon>
        <taxon>Rotifera</taxon>
        <taxon>Eurotatoria</taxon>
        <taxon>Monogononta</taxon>
        <taxon>Pseudotrocha</taxon>
        <taxon>Ploima</taxon>
        <taxon>Brachionidae</taxon>
        <taxon>Brachionus</taxon>
    </lineage>
</organism>
<evidence type="ECO:0000313" key="1">
    <source>
        <dbReference type="EMBL" id="CAF0989896.1"/>
    </source>
</evidence>
<dbReference type="GO" id="GO:0003723">
    <property type="term" value="F:RNA binding"/>
    <property type="evidence" value="ECO:0007669"/>
    <property type="project" value="TreeGrafter"/>
</dbReference>
<evidence type="ECO:0000313" key="2">
    <source>
        <dbReference type="Proteomes" id="UP000663879"/>
    </source>
</evidence>
<dbReference type="InterPro" id="IPR034629">
    <property type="entry name" value="PTCD2"/>
</dbReference>
<dbReference type="GO" id="GO:0007005">
    <property type="term" value="P:mitochondrion organization"/>
    <property type="evidence" value="ECO:0007669"/>
    <property type="project" value="TreeGrafter"/>
</dbReference>
<dbReference type="GO" id="GO:0050684">
    <property type="term" value="P:regulation of mRNA processing"/>
    <property type="evidence" value="ECO:0007669"/>
    <property type="project" value="InterPro"/>
</dbReference>
<dbReference type="AlphaFoldDB" id="A0A814FZY1"/>
<dbReference type="Proteomes" id="UP000663879">
    <property type="component" value="Unassembled WGS sequence"/>
</dbReference>
<proteinExistence type="predicted"/>